<feature type="transmembrane region" description="Helical" evidence="11">
    <location>
        <begin position="118"/>
        <end position="144"/>
    </location>
</feature>
<dbReference type="Gene3D" id="1.20.1070.10">
    <property type="entry name" value="Rhodopsin 7-helix transmembrane proteins"/>
    <property type="match status" value="1"/>
</dbReference>
<evidence type="ECO:0000256" key="9">
    <source>
        <dbReference type="ARBA" id="ARBA00023224"/>
    </source>
</evidence>
<evidence type="ECO:0000313" key="13">
    <source>
        <dbReference type="EMBL" id="CAL8111183.1"/>
    </source>
</evidence>
<feature type="transmembrane region" description="Helical" evidence="11">
    <location>
        <begin position="195"/>
        <end position="216"/>
    </location>
</feature>
<keyword evidence="5 11" id="KW-1133">Transmembrane helix</keyword>
<name>A0ABP1QT95_9HEXA</name>
<keyword evidence="3" id="KW-1003">Cell membrane</keyword>
<keyword evidence="9 10" id="KW-0807">Transducer</keyword>
<dbReference type="EMBL" id="CAXLJM020000046">
    <property type="protein sequence ID" value="CAL8111183.1"/>
    <property type="molecule type" value="Genomic_DNA"/>
</dbReference>
<sequence length="291" mass="32879">MFLGELESMEESSGGGELGGIEGDDGSELFASFHGPIVHNLSTFTQQILVEEECLTLYGNLSMVPMNVTCLGHAPTLNQSRMTRAIILIAMAVFSLMGNVATMLSIRKSKRHKSIHVYTLIYHLSIADLWVTFWCILGEALWFLTVEWKAGNWGCKIFKFSQMFGLYLSTFIMVLIGVDRFIAVKYPLKSMRKGLCNRLVGVCWGISAVLSLPQIFVFHVDVGPFVEEFYQCVTYGTYTAEWQEHLYATFTILFMFIIPLIILASTYLLTVCTLQRKSFLPRITHTTTTNK</sequence>
<feature type="transmembrane region" description="Helical" evidence="11">
    <location>
        <begin position="246"/>
        <end position="269"/>
    </location>
</feature>
<protein>
    <recommendedName>
        <fullName evidence="12">G-protein coupled receptors family 1 profile domain-containing protein</fullName>
    </recommendedName>
</protein>
<gene>
    <name evidence="13" type="ORF">ODALV1_LOCUS14806</name>
</gene>
<feature type="transmembrane region" description="Helical" evidence="11">
    <location>
        <begin position="164"/>
        <end position="183"/>
    </location>
</feature>
<dbReference type="Pfam" id="PF00001">
    <property type="entry name" value="7tm_1"/>
    <property type="match status" value="1"/>
</dbReference>
<feature type="domain" description="G-protein coupled receptors family 1 profile" evidence="12">
    <location>
        <begin position="98"/>
        <end position="291"/>
    </location>
</feature>
<evidence type="ECO:0000256" key="8">
    <source>
        <dbReference type="ARBA" id="ARBA00023170"/>
    </source>
</evidence>
<dbReference type="PANTHER" id="PTHR24230:SF163">
    <property type="entry name" value="CORAZONIN RECEPTOR, ISOFORM B"/>
    <property type="match status" value="1"/>
</dbReference>
<dbReference type="InterPro" id="IPR017452">
    <property type="entry name" value="GPCR_Rhodpsn_7TM"/>
</dbReference>
<dbReference type="PANTHER" id="PTHR24230">
    <property type="entry name" value="G-PROTEIN COUPLED RECEPTOR"/>
    <property type="match status" value="1"/>
</dbReference>
<evidence type="ECO:0000256" key="11">
    <source>
        <dbReference type="SAM" id="Phobius"/>
    </source>
</evidence>
<evidence type="ECO:0000256" key="10">
    <source>
        <dbReference type="RuleBase" id="RU000688"/>
    </source>
</evidence>
<evidence type="ECO:0000256" key="1">
    <source>
        <dbReference type="ARBA" id="ARBA00004651"/>
    </source>
</evidence>
<keyword evidence="8 10" id="KW-0675">Receptor</keyword>
<comment type="similarity">
    <text evidence="2 10">Belongs to the G-protein coupled receptor 1 family.</text>
</comment>
<dbReference type="Proteomes" id="UP001642540">
    <property type="component" value="Unassembled WGS sequence"/>
</dbReference>
<keyword evidence="7 11" id="KW-0472">Membrane</keyword>
<proteinExistence type="inferred from homology"/>
<evidence type="ECO:0000256" key="2">
    <source>
        <dbReference type="ARBA" id="ARBA00010663"/>
    </source>
</evidence>
<dbReference type="SUPFAM" id="SSF81321">
    <property type="entry name" value="Family A G protein-coupled receptor-like"/>
    <property type="match status" value="1"/>
</dbReference>
<evidence type="ECO:0000259" key="12">
    <source>
        <dbReference type="PROSITE" id="PS50262"/>
    </source>
</evidence>
<comment type="subcellular location">
    <subcellularLocation>
        <location evidence="1">Cell membrane</location>
        <topology evidence="1">Multi-pass membrane protein</topology>
    </subcellularLocation>
</comment>
<accession>A0ABP1QT95</accession>
<evidence type="ECO:0000256" key="3">
    <source>
        <dbReference type="ARBA" id="ARBA00022475"/>
    </source>
</evidence>
<dbReference type="PROSITE" id="PS00237">
    <property type="entry name" value="G_PROTEIN_RECEP_F1_1"/>
    <property type="match status" value="1"/>
</dbReference>
<evidence type="ECO:0000313" key="14">
    <source>
        <dbReference type="Proteomes" id="UP001642540"/>
    </source>
</evidence>
<evidence type="ECO:0000256" key="4">
    <source>
        <dbReference type="ARBA" id="ARBA00022692"/>
    </source>
</evidence>
<keyword evidence="6 10" id="KW-0297">G-protein coupled receptor</keyword>
<feature type="transmembrane region" description="Helical" evidence="11">
    <location>
        <begin position="85"/>
        <end position="106"/>
    </location>
</feature>
<comment type="caution">
    <text evidence="13">The sequence shown here is derived from an EMBL/GenBank/DDBJ whole genome shotgun (WGS) entry which is preliminary data.</text>
</comment>
<dbReference type="PROSITE" id="PS50262">
    <property type="entry name" value="G_PROTEIN_RECEP_F1_2"/>
    <property type="match status" value="1"/>
</dbReference>
<dbReference type="InterPro" id="IPR000276">
    <property type="entry name" value="GPCR_Rhodpsn"/>
</dbReference>
<reference evidence="13 14" key="1">
    <citation type="submission" date="2024-08" db="EMBL/GenBank/DDBJ databases">
        <authorList>
            <person name="Cucini C."/>
            <person name="Frati F."/>
        </authorList>
    </citation>
    <scope>NUCLEOTIDE SEQUENCE [LARGE SCALE GENOMIC DNA]</scope>
</reference>
<evidence type="ECO:0000256" key="6">
    <source>
        <dbReference type="ARBA" id="ARBA00023040"/>
    </source>
</evidence>
<keyword evidence="14" id="KW-1185">Reference proteome</keyword>
<dbReference type="PRINTS" id="PR00237">
    <property type="entry name" value="GPCRRHODOPSN"/>
</dbReference>
<evidence type="ECO:0000256" key="5">
    <source>
        <dbReference type="ARBA" id="ARBA00022989"/>
    </source>
</evidence>
<keyword evidence="4 10" id="KW-0812">Transmembrane</keyword>
<organism evidence="13 14">
    <name type="scientific">Orchesella dallaii</name>
    <dbReference type="NCBI Taxonomy" id="48710"/>
    <lineage>
        <taxon>Eukaryota</taxon>
        <taxon>Metazoa</taxon>
        <taxon>Ecdysozoa</taxon>
        <taxon>Arthropoda</taxon>
        <taxon>Hexapoda</taxon>
        <taxon>Collembola</taxon>
        <taxon>Entomobryomorpha</taxon>
        <taxon>Entomobryoidea</taxon>
        <taxon>Orchesellidae</taxon>
        <taxon>Orchesellinae</taxon>
        <taxon>Orchesella</taxon>
    </lineage>
</organism>
<evidence type="ECO:0000256" key="7">
    <source>
        <dbReference type="ARBA" id="ARBA00023136"/>
    </source>
</evidence>